<evidence type="ECO:0000256" key="1">
    <source>
        <dbReference type="PROSITE-ProRule" id="PRU00221"/>
    </source>
</evidence>
<dbReference type="InterPro" id="IPR016140">
    <property type="entry name" value="Bifunc_inhib/LTP/seed_store"/>
</dbReference>
<dbReference type="InterPro" id="IPR036322">
    <property type="entry name" value="WD40_repeat_dom_sf"/>
</dbReference>
<reference evidence="3 4" key="1">
    <citation type="submission" date="2020-04" db="EMBL/GenBank/DDBJ databases">
        <title>Plant Genome Project.</title>
        <authorList>
            <person name="Zhang R.-G."/>
        </authorList>
    </citation>
    <scope>NUCLEOTIDE SEQUENCE [LARGE SCALE GENOMIC DNA]</scope>
    <source>
        <strain evidence="3">YNK0</strain>
        <tissue evidence="3">Leaf</tissue>
    </source>
</reference>
<sequence>MFTCVSSTNGSCIPCTPKSPPMTPSTPKSSAKCPKDTLNLGVCANLLGGLVSSIIGTPPTGPCCALLTGLTDLEAALCLCTAIKGNVLGVIKLDVPIALTLIVNSCGKKIDAHIGGVNDLAFSHPNKQLSVITCGDEKTIKVWDAANGTKQYIFEACPHIRFNKEGKLLAVSANENGIKILANADNLLLLRTFESHSFDASRVVSETVTKPTIGPISAVVATTSSGLADRGAPMVAIAGLMNGETRNLEEANDKSKIWKLTEINEPTQCRSLRLPDNLRTTKPLSTIYCVVCKMAVMGTKVAALTLFLNLILFTCVSSTNGACVPCTPKSPPMTPSTPKKSAKCPMDTLKLGVCANLLGGLVSSSIGTPPTSPCCALLTGLTDLEAALCLCTAIKGNVLGVIKIDIPVALSLIVNSCGKKVPKGFSCS</sequence>
<gene>
    <name evidence="3" type="ORF">HHK36_027973</name>
</gene>
<dbReference type="InterPro" id="IPR001680">
    <property type="entry name" value="WD40_rpt"/>
</dbReference>
<keyword evidence="1" id="KW-0853">WD repeat</keyword>
<name>A0A835D412_TETSI</name>
<dbReference type="OMA" id="SAWTVEL"/>
<dbReference type="SMART" id="SM00499">
    <property type="entry name" value="AAI"/>
    <property type="match status" value="2"/>
</dbReference>
<feature type="domain" description="Bifunctional inhibitor/plant lipid transfer protein/seed storage helical" evidence="2">
    <location>
        <begin position="33"/>
        <end position="134"/>
    </location>
</feature>
<dbReference type="CDD" id="cd01958">
    <property type="entry name" value="HPS_like"/>
    <property type="match status" value="2"/>
</dbReference>
<evidence type="ECO:0000259" key="2">
    <source>
        <dbReference type="SMART" id="SM00499"/>
    </source>
</evidence>
<protein>
    <recommendedName>
        <fullName evidence="2">Bifunctional inhibitor/plant lipid transfer protein/seed storage helical domain-containing protein</fullName>
    </recommendedName>
</protein>
<organism evidence="3 4">
    <name type="scientific">Tetracentron sinense</name>
    <name type="common">Spur-leaf</name>
    <dbReference type="NCBI Taxonomy" id="13715"/>
    <lineage>
        <taxon>Eukaryota</taxon>
        <taxon>Viridiplantae</taxon>
        <taxon>Streptophyta</taxon>
        <taxon>Embryophyta</taxon>
        <taxon>Tracheophyta</taxon>
        <taxon>Spermatophyta</taxon>
        <taxon>Magnoliopsida</taxon>
        <taxon>Trochodendrales</taxon>
        <taxon>Trochodendraceae</taxon>
        <taxon>Tetracentron</taxon>
    </lineage>
</organism>
<dbReference type="InterPro" id="IPR036312">
    <property type="entry name" value="Bifun_inhib/LTP/seed_sf"/>
</dbReference>
<dbReference type="Gene3D" id="1.10.110.10">
    <property type="entry name" value="Plant lipid-transfer and hydrophobic proteins"/>
    <property type="match status" value="2"/>
</dbReference>
<dbReference type="SUPFAM" id="SSF50978">
    <property type="entry name" value="WD40 repeat-like"/>
    <property type="match status" value="1"/>
</dbReference>
<feature type="domain" description="Bifunctional inhibitor/plant lipid transfer protein/seed storage helical" evidence="2">
    <location>
        <begin position="344"/>
        <end position="427"/>
    </location>
</feature>
<evidence type="ECO:0000313" key="3">
    <source>
        <dbReference type="EMBL" id="KAF8380486.1"/>
    </source>
</evidence>
<dbReference type="Proteomes" id="UP000655225">
    <property type="component" value="Unassembled WGS sequence"/>
</dbReference>
<dbReference type="SUPFAM" id="SSF47699">
    <property type="entry name" value="Bifunctional inhibitor/lipid-transfer protein/seed storage 2S albumin"/>
    <property type="match status" value="2"/>
</dbReference>
<dbReference type="PROSITE" id="PS50082">
    <property type="entry name" value="WD_REPEATS_2"/>
    <property type="match status" value="1"/>
</dbReference>
<proteinExistence type="predicted"/>
<dbReference type="Pfam" id="PF14547">
    <property type="entry name" value="Hydrophob_seed"/>
    <property type="match status" value="2"/>
</dbReference>
<dbReference type="EMBL" id="JABCRI010000021">
    <property type="protein sequence ID" value="KAF8380486.1"/>
    <property type="molecule type" value="Genomic_DNA"/>
</dbReference>
<dbReference type="InterPro" id="IPR051636">
    <property type="entry name" value="Plant_LTP/defense-related"/>
</dbReference>
<accession>A0A835D412</accession>
<feature type="repeat" description="WD" evidence="1">
    <location>
        <begin position="110"/>
        <end position="153"/>
    </location>
</feature>
<dbReference type="OrthoDB" id="1935738at2759"/>
<dbReference type="PANTHER" id="PTHR31731">
    <property type="match status" value="1"/>
</dbReference>
<dbReference type="AlphaFoldDB" id="A0A835D412"/>
<keyword evidence="4" id="KW-1185">Reference proteome</keyword>
<evidence type="ECO:0000313" key="4">
    <source>
        <dbReference type="Proteomes" id="UP000655225"/>
    </source>
</evidence>
<comment type="caution">
    <text evidence="3">The sequence shown here is derived from an EMBL/GenBank/DDBJ whole genome shotgun (WGS) entry which is preliminary data.</text>
</comment>
<dbReference type="SMART" id="SM00320">
    <property type="entry name" value="WD40"/>
    <property type="match status" value="2"/>
</dbReference>
<dbReference type="InterPro" id="IPR027923">
    <property type="entry name" value="Hydrophob_seed_dom"/>
</dbReference>